<reference evidence="1" key="1">
    <citation type="submission" date="2025-08" db="UniProtKB">
        <authorList>
            <consortium name="Ensembl"/>
        </authorList>
    </citation>
    <scope>IDENTIFICATION</scope>
</reference>
<dbReference type="Ensembl" id="ENSOKIT00005029084.1">
    <property type="protein sequence ID" value="ENSOKIP00005027458.1"/>
    <property type="gene ID" value="ENSOKIG00005011940.1"/>
</dbReference>
<protein>
    <submittedName>
        <fullName evidence="1">Uncharacterized protein</fullName>
    </submittedName>
</protein>
<sequence>CISCWAASSLALTEARHIHNLNCFFSSSDMVIPITLQTNLILPSFQPRGSLSLCYLPTCMNANLGSALQKGDEIAGASTNDPHGIGRK</sequence>
<keyword evidence="2" id="KW-1185">Reference proteome</keyword>
<organism evidence="1 2">
    <name type="scientific">Oncorhynchus kisutch</name>
    <name type="common">Coho salmon</name>
    <name type="synonym">Salmo kisutch</name>
    <dbReference type="NCBI Taxonomy" id="8019"/>
    <lineage>
        <taxon>Eukaryota</taxon>
        <taxon>Metazoa</taxon>
        <taxon>Chordata</taxon>
        <taxon>Craniata</taxon>
        <taxon>Vertebrata</taxon>
        <taxon>Euteleostomi</taxon>
        <taxon>Actinopterygii</taxon>
        <taxon>Neopterygii</taxon>
        <taxon>Teleostei</taxon>
        <taxon>Protacanthopterygii</taxon>
        <taxon>Salmoniformes</taxon>
        <taxon>Salmonidae</taxon>
        <taxon>Salmoninae</taxon>
        <taxon>Oncorhynchus</taxon>
    </lineage>
</organism>
<dbReference type="GeneTree" id="ENSGT01150000287495"/>
<dbReference type="AlphaFoldDB" id="A0A8C7FFN6"/>
<evidence type="ECO:0000313" key="2">
    <source>
        <dbReference type="Proteomes" id="UP000694557"/>
    </source>
</evidence>
<proteinExistence type="predicted"/>
<name>A0A8C7FFN6_ONCKI</name>
<accession>A0A8C7FFN6</accession>
<reference evidence="1" key="2">
    <citation type="submission" date="2025-09" db="UniProtKB">
        <authorList>
            <consortium name="Ensembl"/>
        </authorList>
    </citation>
    <scope>IDENTIFICATION</scope>
</reference>
<dbReference type="Proteomes" id="UP000694557">
    <property type="component" value="Unassembled WGS sequence"/>
</dbReference>
<evidence type="ECO:0000313" key="1">
    <source>
        <dbReference type="Ensembl" id="ENSOKIP00005027458.1"/>
    </source>
</evidence>